<dbReference type="GO" id="GO:0019005">
    <property type="term" value="C:SCF ubiquitin ligase complex"/>
    <property type="evidence" value="ECO:0007669"/>
    <property type="project" value="InterPro"/>
</dbReference>
<feature type="compositionally biased region" description="Basic residues" evidence="1">
    <location>
        <begin position="156"/>
        <end position="167"/>
    </location>
</feature>
<proteinExistence type="evidence at transcript level"/>
<dbReference type="PROSITE" id="PS51450">
    <property type="entry name" value="LRR"/>
    <property type="match status" value="1"/>
</dbReference>
<organism evidence="3">
    <name type="scientific">Corethrella appendiculata</name>
    <dbReference type="NCBI Taxonomy" id="1370023"/>
    <lineage>
        <taxon>Eukaryota</taxon>
        <taxon>Metazoa</taxon>
        <taxon>Ecdysozoa</taxon>
        <taxon>Arthropoda</taxon>
        <taxon>Hexapoda</taxon>
        <taxon>Insecta</taxon>
        <taxon>Pterygota</taxon>
        <taxon>Neoptera</taxon>
        <taxon>Endopterygota</taxon>
        <taxon>Diptera</taxon>
        <taxon>Nematocera</taxon>
        <taxon>Culicoidea</taxon>
        <taxon>Chaoboridae</taxon>
        <taxon>Corethrella</taxon>
    </lineage>
</organism>
<feature type="compositionally biased region" description="Polar residues" evidence="1">
    <location>
        <begin position="75"/>
        <end position="91"/>
    </location>
</feature>
<dbReference type="Gene3D" id="3.80.10.10">
    <property type="entry name" value="Ribonuclease Inhibitor"/>
    <property type="match status" value="1"/>
</dbReference>
<evidence type="ECO:0000256" key="1">
    <source>
        <dbReference type="SAM" id="MobiDB-lite"/>
    </source>
</evidence>
<feature type="compositionally biased region" description="Basic and acidic residues" evidence="1">
    <location>
        <begin position="244"/>
        <end position="256"/>
    </location>
</feature>
<feature type="region of interest" description="Disordered" evidence="1">
    <location>
        <begin position="687"/>
        <end position="710"/>
    </location>
</feature>
<dbReference type="CDD" id="cd22119">
    <property type="entry name" value="F-box_FBXL6"/>
    <property type="match status" value="1"/>
</dbReference>
<dbReference type="PANTHER" id="PTHR38926">
    <property type="entry name" value="F-BOX DOMAIN CONTAINING PROTEIN, EXPRESSED"/>
    <property type="match status" value="1"/>
</dbReference>
<feature type="domain" description="F-box" evidence="2">
    <location>
        <begin position="263"/>
        <end position="311"/>
    </location>
</feature>
<dbReference type="EMBL" id="GANO01003462">
    <property type="protein sequence ID" value="JAB56409.1"/>
    <property type="molecule type" value="mRNA"/>
</dbReference>
<dbReference type="AlphaFoldDB" id="U5EVC8"/>
<dbReference type="InterPro" id="IPR032675">
    <property type="entry name" value="LRR_dom_sf"/>
</dbReference>
<feature type="compositionally biased region" description="Low complexity" evidence="1">
    <location>
        <begin position="35"/>
        <end position="58"/>
    </location>
</feature>
<dbReference type="Pfam" id="PF12937">
    <property type="entry name" value="F-box-like"/>
    <property type="match status" value="1"/>
</dbReference>
<feature type="compositionally biased region" description="Low complexity" evidence="1">
    <location>
        <begin position="691"/>
        <end position="704"/>
    </location>
</feature>
<evidence type="ECO:0000313" key="3">
    <source>
        <dbReference type="EMBL" id="JAB56409.1"/>
    </source>
</evidence>
<feature type="region of interest" description="Disordered" evidence="1">
    <location>
        <begin position="1"/>
        <end position="169"/>
    </location>
</feature>
<protein>
    <submittedName>
        <fullName evidence="3">Putative sam domain binding protein</fullName>
    </submittedName>
</protein>
<dbReference type="SUPFAM" id="SSF81383">
    <property type="entry name" value="F-box domain"/>
    <property type="match status" value="1"/>
</dbReference>
<feature type="non-terminal residue" evidence="3">
    <location>
        <position position="710"/>
    </location>
</feature>
<accession>U5EVC8</accession>
<feature type="compositionally biased region" description="Basic residues" evidence="1">
    <location>
        <begin position="204"/>
        <end position="215"/>
    </location>
</feature>
<dbReference type="InterPro" id="IPR001611">
    <property type="entry name" value="Leu-rich_rpt"/>
</dbReference>
<dbReference type="SUPFAM" id="SSF52047">
    <property type="entry name" value="RNI-like"/>
    <property type="match status" value="1"/>
</dbReference>
<reference evidence="3" key="1">
    <citation type="journal article" date="2014" name="Insect Biochem. Mol. Biol.">
        <title>An insight into the sialome of the frog biting fly, Corethrella appendiculata.</title>
        <authorList>
            <person name="Ribeiro J.M.C."/>
            <person name="Chagas A.C."/>
            <person name="Pham V.M."/>
            <person name="Lounibos L.P."/>
            <person name="Calvo E."/>
        </authorList>
    </citation>
    <scope>NUCLEOTIDE SEQUENCE</scope>
    <source>
        <tissue evidence="3">Salivary glands</tissue>
    </source>
</reference>
<dbReference type="Gene3D" id="1.20.1280.50">
    <property type="match status" value="1"/>
</dbReference>
<dbReference type="InterPro" id="IPR047922">
    <property type="entry name" value="FBXL6_F-box"/>
</dbReference>
<feature type="compositionally biased region" description="Basic and acidic residues" evidence="1">
    <location>
        <begin position="96"/>
        <end position="111"/>
    </location>
</feature>
<feature type="region of interest" description="Disordered" evidence="1">
    <location>
        <begin position="198"/>
        <end position="256"/>
    </location>
</feature>
<feature type="compositionally biased region" description="Polar residues" evidence="1">
    <location>
        <begin position="115"/>
        <end position="142"/>
    </location>
</feature>
<dbReference type="InterPro" id="IPR001810">
    <property type="entry name" value="F-box_dom"/>
</dbReference>
<evidence type="ECO:0000259" key="2">
    <source>
        <dbReference type="Pfam" id="PF12937"/>
    </source>
</evidence>
<dbReference type="PANTHER" id="PTHR38926:SF5">
    <property type="entry name" value="F-BOX AND LEUCINE-RICH REPEAT PROTEIN 6"/>
    <property type="match status" value="1"/>
</dbReference>
<feature type="compositionally biased region" description="Polar residues" evidence="1">
    <location>
        <begin position="1"/>
        <end position="21"/>
    </location>
</feature>
<dbReference type="InterPro" id="IPR036047">
    <property type="entry name" value="F-box-like_dom_sf"/>
</dbReference>
<name>U5EVC8_9DIPT</name>
<sequence>METLTENTVTPNLLNETSAPTSPDEFNVNNMNAKSSDSSDSNLLNEQSQSSQDSIPPADDADDDEEGTHDKQNNNEKNLTSPVPENSSSNTAEDESQIKSADDDEERNKEESDNDASLTDTADNKESSTSTLNIKPISNGTFPKSGKPMLSDMNKKINKRGRPKRKALVAMYQSEISDNKLGIKLCIKKSSTTTSADTIIPKIKQQRKRSKKSKQKEHSDSEEEVTETYKKRRRKEKISNNNTDEQKSKDLTEPKEQTVWGDKLPEEILLMIFRNVIDEEGCLPALVRFSKVCSFWRRIALTPSLWHTIDLTTYTREKSKTEIMLKWLIENRLKGCTDVTLSNFKVTNIDCVLERLIEHAPLLQSLSIAGWKGVTSDHLMMIVQNFKYLSRLDLSSLSVEVNVNKTAVSQISLCNAISELKERLTHLNLSHNRLSGIPQIIKTLGTHCPNLELLDMSNVRTVAISHGILHIEQLQHSCRKLKILRITNSHINLSTATLQEQMDSPGFPDLEELSIASLASDSRVINDEFLQRILKTSTQLRLLDVRGCGRLTHDSLIRLPTWDLKHLFLSGCSVTRDIGSGLELIASKWAHSLIEFDLAWANVQKSLDDALRALAEKGRESPLNHLNLCGSSVSLDAVKEVLANCPYINSINLASCRGLPRGCKRLLQGPIEIKELRETLGVTLKYPPVETTSTSSSSSTSTTTVQEKAA</sequence>